<protein>
    <submittedName>
        <fullName evidence="1">Uncharacterized protein</fullName>
    </submittedName>
</protein>
<evidence type="ECO:0000313" key="1">
    <source>
        <dbReference type="EMBL" id="UJS22948.1"/>
    </source>
</evidence>
<proteinExistence type="predicted"/>
<gene>
    <name evidence="1" type="ORF">L2Y54_13460</name>
</gene>
<name>A0ABY3STZ6_9GAMM</name>
<accession>A0ABY3STZ6</accession>
<sequence>MQFELFIQLLTILAIITLAASGVLQAARQQLFGGSKRKVPMLKFRE</sequence>
<dbReference type="Proteomes" id="UP001054801">
    <property type="component" value="Chromosome"/>
</dbReference>
<organism evidence="1 2">
    <name type="scientific">Thiothrix winogradskyi</name>
    <dbReference type="NCBI Taxonomy" id="96472"/>
    <lineage>
        <taxon>Bacteria</taxon>
        <taxon>Pseudomonadati</taxon>
        <taxon>Pseudomonadota</taxon>
        <taxon>Gammaproteobacteria</taxon>
        <taxon>Thiotrichales</taxon>
        <taxon>Thiotrichaceae</taxon>
        <taxon>Thiothrix</taxon>
    </lineage>
</organism>
<dbReference type="RefSeq" id="WP_236496743.1">
    <property type="nucleotide sequence ID" value="NZ_CP091244.1"/>
</dbReference>
<dbReference type="EMBL" id="CP091244">
    <property type="protein sequence ID" value="UJS22948.1"/>
    <property type="molecule type" value="Genomic_DNA"/>
</dbReference>
<reference evidence="1" key="1">
    <citation type="journal article" date="2022" name="Microorganisms">
        <title>Two New Species of Filamentous Sulfur Bacteria of the Genus Thiothrix, Thiothrix winogradskyi sp. nov. and 'Candidatus Thiothrix sulfatifontis' sp. nov.</title>
        <authorList>
            <person name="Ravin N.V."/>
            <person name="Rossetti S."/>
            <person name="Beletsky A.V."/>
            <person name="Kadnikov V.V."/>
            <person name="Rudenko T.S."/>
            <person name="Smolyakov D.D."/>
            <person name="Moskvitina M.I."/>
            <person name="Gureeva M.V."/>
            <person name="Mardanov A.V."/>
            <person name="Grabovich M.Y."/>
        </authorList>
    </citation>
    <scope>NUCLEOTIDE SEQUENCE</scope>
    <source>
        <strain evidence="1">CT3</strain>
    </source>
</reference>
<evidence type="ECO:0000313" key="2">
    <source>
        <dbReference type="Proteomes" id="UP001054801"/>
    </source>
</evidence>
<keyword evidence="2" id="KW-1185">Reference proteome</keyword>